<name>A0A438MLS7_9ACTN</name>
<accession>A0A438MLS7</accession>
<reference evidence="2 3" key="1">
    <citation type="submission" date="2019-01" db="EMBL/GenBank/DDBJ databases">
        <title>Sequencing the genomes of 1000 actinobacteria strains.</title>
        <authorList>
            <person name="Klenk H.-P."/>
        </authorList>
    </citation>
    <scope>NUCLEOTIDE SEQUENCE [LARGE SCALE GENOMIC DNA]</scope>
    <source>
        <strain evidence="2 3">DSM 43925</strain>
    </source>
</reference>
<dbReference type="InterPro" id="IPR046196">
    <property type="entry name" value="DUF6228"/>
</dbReference>
<dbReference type="AlphaFoldDB" id="A0A438MLS7"/>
<organism evidence="2 3">
    <name type="scientific">Nonomuraea polychroma</name>
    <dbReference type="NCBI Taxonomy" id="46176"/>
    <lineage>
        <taxon>Bacteria</taxon>
        <taxon>Bacillati</taxon>
        <taxon>Actinomycetota</taxon>
        <taxon>Actinomycetes</taxon>
        <taxon>Streptosporangiales</taxon>
        <taxon>Streptosporangiaceae</taxon>
        <taxon>Nonomuraea</taxon>
    </lineage>
</organism>
<comment type="caution">
    <text evidence="2">The sequence shown here is derived from an EMBL/GenBank/DDBJ whole genome shotgun (WGS) entry which is preliminary data.</text>
</comment>
<proteinExistence type="predicted"/>
<evidence type="ECO:0000313" key="2">
    <source>
        <dbReference type="EMBL" id="RVX46722.1"/>
    </source>
</evidence>
<keyword evidence="3" id="KW-1185">Reference proteome</keyword>
<dbReference type="Pfam" id="PF19739">
    <property type="entry name" value="DUF6228"/>
    <property type="match status" value="1"/>
</dbReference>
<evidence type="ECO:0000313" key="3">
    <source>
        <dbReference type="Proteomes" id="UP000284824"/>
    </source>
</evidence>
<dbReference type="EMBL" id="SAUN01000001">
    <property type="protein sequence ID" value="RVX46722.1"/>
    <property type="molecule type" value="Genomic_DNA"/>
</dbReference>
<evidence type="ECO:0008006" key="4">
    <source>
        <dbReference type="Google" id="ProtNLM"/>
    </source>
</evidence>
<feature type="region of interest" description="Disordered" evidence="1">
    <location>
        <begin position="14"/>
        <end position="88"/>
    </location>
</feature>
<sequence length="268" mass="29380">MSVEVPLTRGSVVVAPRHVPPGGGHGPRPEAGNLMNRGSVGHAHSRVSSLPRVGPEARFSARYRRCTMDPGRPGPLPPAGRADSRRDDLSAGELCEGAQHCDLVQAHELIACRETRVGAVIVERLADERPTPEVEIPGPGVTFIRLAQCERPHDDALMFFLAQAASPGLRAEVAVETIMGDGLADFLENLVTDFRGWRGTRTWTSHRADLRLEAIHSGHWVDLSWTLRSPNPSEDRDDMWSATVRTPILPGEALTNLAREVRSFLYDE</sequence>
<protein>
    <recommendedName>
        <fullName evidence="4">DUF3000 family protein</fullName>
    </recommendedName>
</protein>
<dbReference type="Proteomes" id="UP000284824">
    <property type="component" value="Unassembled WGS sequence"/>
</dbReference>
<gene>
    <name evidence="2" type="ORF">EDD27_9622</name>
</gene>
<evidence type="ECO:0000256" key="1">
    <source>
        <dbReference type="SAM" id="MobiDB-lite"/>
    </source>
</evidence>